<reference evidence="1 2" key="1">
    <citation type="submission" date="2007-08" db="EMBL/GenBank/DDBJ databases">
        <title>Complete sequence of Thermotoga lettingae TMO.</title>
        <authorList>
            <consortium name="US DOE Joint Genome Institute"/>
            <person name="Copeland A."/>
            <person name="Lucas S."/>
            <person name="Lapidus A."/>
            <person name="Barry K."/>
            <person name="Glavina del Rio T."/>
            <person name="Dalin E."/>
            <person name="Tice H."/>
            <person name="Pitluck S."/>
            <person name="Foster B."/>
            <person name="Bruce D."/>
            <person name="Schmutz J."/>
            <person name="Larimer F."/>
            <person name="Land M."/>
            <person name="Hauser L."/>
            <person name="Kyrpides N."/>
            <person name="Mikhailova N."/>
            <person name="Nelson K."/>
            <person name="Gogarten J.P."/>
            <person name="Noll K."/>
            <person name="Richardson P."/>
        </authorList>
    </citation>
    <scope>NUCLEOTIDE SEQUENCE [LARGE SCALE GENOMIC DNA]</scope>
    <source>
        <strain evidence="2">ATCC BAA-301 / DSM 14385 / NBRC 107922 / TMO</strain>
    </source>
</reference>
<evidence type="ECO:0000313" key="2">
    <source>
        <dbReference type="Proteomes" id="UP000002016"/>
    </source>
</evidence>
<gene>
    <name evidence="1" type="ordered locus">Tlet_1177</name>
</gene>
<dbReference type="EMBL" id="CP000812">
    <property type="protein sequence ID" value="ABV33742.1"/>
    <property type="molecule type" value="Genomic_DNA"/>
</dbReference>
<evidence type="ECO:0000313" key="1">
    <source>
        <dbReference type="EMBL" id="ABV33742.1"/>
    </source>
</evidence>
<reference evidence="1 2" key="2">
    <citation type="journal article" date="2009" name="Proc. Natl. Acad. Sci. U.S.A.">
        <title>On the chimeric nature, thermophilic origin, and phylogenetic placement of the Thermotogales.</title>
        <authorList>
            <person name="Zhaxybayeva O."/>
            <person name="Swithers K.S."/>
            <person name="Lapierre P."/>
            <person name="Fournier G.P."/>
            <person name="Bickhart D.M."/>
            <person name="DeBoy R.T."/>
            <person name="Nelson K.E."/>
            <person name="Nesbo C.L."/>
            <person name="Doolittle W.F."/>
            <person name="Gogarten J.P."/>
            <person name="Noll K.M."/>
        </authorList>
    </citation>
    <scope>NUCLEOTIDE SEQUENCE [LARGE SCALE GENOMIC DNA]</scope>
    <source>
        <strain evidence="2">ATCC BAA-301 / DSM 14385 / NBRC 107922 / TMO</strain>
    </source>
</reference>
<sequence>MLISESHFSFWYTVTVYEGSDFTLGEFFDKLKLQRESDILLLIAYTGDDKRAGRSIRTGKVYEYLASGKPIIVIAPHDWEMANEIECDGVSKVFHKSQISEMAQYLIDLAQKEYLKIDLQARRGVIGKYLYQNLATKLEEAIIDVIKSRNSNSKI</sequence>
<dbReference type="HOGENOM" id="CLU_1693981_0_0_0"/>
<name>A8F6F8_PSELT</name>
<keyword evidence="2" id="KW-1185">Reference proteome</keyword>
<accession>A8F6F8</accession>
<dbReference type="AlphaFoldDB" id="A8F6F8"/>
<dbReference type="Proteomes" id="UP000002016">
    <property type="component" value="Chromosome"/>
</dbReference>
<organism evidence="1 2">
    <name type="scientific">Pseudothermotoga lettingae (strain ATCC BAA-301 / DSM 14385 / NBRC 107922 / TMO)</name>
    <name type="common">Thermotoga lettingae</name>
    <dbReference type="NCBI Taxonomy" id="416591"/>
    <lineage>
        <taxon>Bacteria</taxon>
        <taxon>Thermotogati</taxon>
        <taxon>Thermotogota</taxon>
        <taxon>Thermotogae</taxon>
        <taxon>Thermotogales</taxon>
        <taxon>Thermotogaceae</taxon>
        <taxon>Pseudothermotoga</taxon>
    </lineage>
</organism>
<protein>
    <submittedName>
        <fullName evidence="1">Uncharacterized protein</fullName>
    </submittedName>
</protein>
<proteinExistence type="predicted"/>
<dbReference type="STRING" id="416591.Tlet_1177"/>
<dbReference type="KEGG" id="tle:Tlet_1177"/>